<evidence type="ECO:0000313" key="1">
    <source>
        <dbReference type="EMBL" id="JAD38099.1"/>
    </source>
</evidence>
<reference evidence="1" key="2">
    <citation type="journal article" date="2015" name="Data Brief">
        <title>Shoot transcriptome of the giant reed, Arundo donax.</title>
        <authorList>
            <person name="Barrero R.A."/>
            <person name="Guerrero F.D."/>
            <person name="Moolhuijzen P."/>
            <person name="Goolsby J.A."/>
            <person name="Tidwell J."/>
            <person name="Bellgard S.E."/>
            <person name="Bellgard M.I."/>
        </authorList>
    </citation>
    <scope>NUCLEOTIDE SEQUENCE</scope>
    <source>
        <tissue evidence="1">Shoot tissue taken approximately 20 cm above the soil surface</tissue>
    </source>
</reference>
<accession>A0A0A8ZFG4</accession>
<sequence length="61" mass="7111">MILPVSILRTVETNSCKIEFPIKCRFSKRSSAQALNRKKNLSPEFYTLQLRNRHGISHTHN</sequence>
<proteinExistence type="predicted"/>
<dbReference type="AlphaFoldDB" id="A0A0A8ZFG4"/>
<reference evidence="1" key="1">
    <citation type="submission" date="2014-09" db="EMBL/GenBank/DDBJ databases">
        <authorList>
            <person name="Magalhaes I.L.F."/>
            <person name="Oliveira U."/>
            <person name="Santos F.R."/>
            <person name="Vidigal T.H.D.A."/>
            <person name="Brescovit A.D."/>
            <person name="Santos A.J."/>
        </authorList>
    </citation>
    <scope>NUCLEOTIDE SEQUENCE</scope>
    <source>
        <tissue evidence="1">Shoot tissue taken approximately 20 cm above the soil surface</tissue>
    </source>
</reference>
<dbReference type="EMBL" id="GBRH01259796">
    <property type="protein sequence ID" value="JAD38099.1"/>
    <property type="molecule type" value="Transcribed_RNA"/>
</dbReference>
<protein>
    <submittedName>
        <fullName evidence="1">Uncharacterized protein</fullName>
    </submittedName>
</protein>
<organism evidence="1">
    <name type="scientific">Arundo donax</name>
    <name type="common">Giant reed</name>
    <name type="synonym">Donax arundinaceus</name>
    <dbReference type="NCBI Taxonomy" id="35708"/>
    <lineage>
        <taxon>Eukaryota</taxon>
        <taxon>Viridiplantae</taxon>
        <taxon>Streptophyta</taxon>
        <taxon>Embryophyta</taxon>
        <taxon>Tracheophyta</taxon>
        <taxon>Spermatophyta</taxon>
        <taxon>Magnoliopsida</taxon>
        <taxon>Liliopsida</taxon>
        <taxon>Poales</taxon>
        <taxon>Poaceae</taxon>
        <taxon>PACMAD clade</taxon>
        <taxon>Arundinoideae</taxon>
        <taxon>Arundineae</taxon>
        <taxon>Arundo</taxon>
    </lineage>
</organism>
<name>A0A0A8ZFG4_ARUDO</name>